<evidence type="ECO:0000313" key="8">
    <source>
        <dbReference type="EMBL" id="SFH87073.1"/>
    </source>
</evidence>
<dbReference type="FunFam" id="3.40.50.1000:FF:000053">
    <property type="entry name" value="TIGR01457 family HAD hydrolase"/>
    <property type="match status" value="1"/>
</dbReference>
<organism evidence="8 9">
    <name type="scientific">Pisciglobus halotolerans</name>
    <dbReference type="NCBI Taxonomy" id="745365"/>
    <lineage>
        <taxon>Bacteria</taxon>
        <taxon>Bacillati</taxon>
        <taxon>Bacillota</taxon>
        <taxon>Bacilli</taxon>
        <taxon>Lactobacillales</taxon>
        <taxon>Carnobacteriaceae</taxon>
    </lineage>
</organism>
<comment type="cofactor">
    <cofactor evidence="7">
        <name>Mg(2+)</name>
        <dbReference type="ChEBI" id="CHEBI:18420"/>
    </cofactor>
    <text evidence="7">Divalent metal ions. Mg(2+) is the most effective.</text>
</comment>
<dbReference type="Gene3D" id="3.40.50.1000">
    <property type="entry name" value="HAD superfamily/HAD-like"/>
    <property type="match status" value="2"/>
</dbReference>
<proteinExistence type="inferred from homology"/>
<dbReference type="NCBIfam" id="TIGR01457">
    <property type="entry name" value="HAD-SF-IIA-hyp2"/>
    <property type="match status" value="1"/>
</dbReference>
<evidence type="ECO:0000256" key="3">
    <source>
        <dbReference type="ARBA" id="ARBA00022801"/>
    </source>
</evidence>
<dbReference type="SFLD" id="SFLDS00003">
    <property type="entry name" value="Haloacid_Dehalogenase"/>
    <property type="match status" value="1"/>
</dbReference>
<feature type="binding site" evidence="6">
    <location>
        <position position="181"/>
    </location>
    <ligand>
        <name>substrate</name>
    </ligand>
</feature>
<dbReference type="OrthoDB" id="9810449at2"/>
<evidence type="ECO:0000313" key="9">
    <source>
        <dbReference type="Proteomes" id="UP000198668"/>
    </source>
</evidence>
<dbReference type="PANTHER" id="PTHR19288:SF46">
    <property type="entry name" value="HALOACID DEHALOGENASE-LIKE HYDROLASE DOMAIN-CONTAINING PROTEIN 2"/>
    <property type="match status" value="1"/>
</dbReference>
<dbReference type="PANTHER" id="PTHR19288">
    <property type="entry name" value="4-NITROPHENYLPHOSPHATASE-RELATED"/>
    <property type="match status" value="1"/>
</dbReference>
<evidence type="ECO:0000256" key="2">
    <source>
        <dbReference type="ARBA" id="ARBA00022723"/>
    </source>
</evidence>
<feature type="binding site" evidence="7">
    <location>
        <position position="9"/>
    </location>
    <ligand>
        <name>Mg(2+)</name>
        <dbReference type="ChEBI" id="CHEBI:18420"/>
    </ligand>
</feature>
<comment type="similarity">
    <text evidence="1">Belongs to the HAD-like hydrolase superfamily. NagD family.</text>
</comment>
<dbReference type="Pfam" id="PF13344">
    <property type="entry name" value="Hydrolase_6"/>
    <property type="match status" value="1"/>
</dbReference>
<reference evidence="8 9" key="1">
    <citation type="submission" date="2016-10" db="EMBL/GenBank/DDBJ databases">
        <authorList>
            <person name="de Groot N.N."/>
        </authorList>
    </citation>
    <scope>NUCLEOTIDE SEQUENCE [LARGE SCALE GENOMIC DNA]</scope>
    <source>
        <strain evidence="8 9">DSM 27630</strain>
    </source>
</reference>
<dbReference type="AlphaFoldDB" id="A0A1I3DK76"/>
<dbReference type="CDD" id="cd07530">
    <property type="entry name" value="HAD_Pase_UmpH-like"/>
    <property type="match status" value="1"/>
</dbReference>
<feature type="binding site" evidence="7">
    <location>
        <position position="206"/>
    </location>
    <ligand>
        <name>Mg(2+)</name>
        <dbReference type="ChEBI" id="CHEBI:18420"/>
    </ligand>
</feature>
<dbReference type="InterPro" id="IPR023214">
    <property type="entry name" value="HAD_sf"/>
</dbReference>
<keyword evidence="3" id="KW-0378">Hydrolase</keyword>
<protein>
    <submittedName>
        <fullName evidence="8">4-nitrophenyl phosphatase</fullName>
    </submittedName>
</protein>
<dbReference type="GO" id="GO:0046872">
    <property type="term" value="F:metal ion binding"/>
    <property type="evidence" value="ECO:0007669"/>
    <property type="project" value="UniProtKB-KW"/>
</dbReference>
<dbReference type="InterPro" id="IPR006357">
    <property type="entry name" value="HAD-SF_hydro_IIA"/>
</dbReference>
<dbReference type="Proteomes" id="UP000198668">
    <property type="component" value="Unassembled WGS sequence"/>
</dbReference>
<feature type="active site" description="Proton donor" evidence="5">
    <location>
        <position position="11"/>
    </location>
</feature>
<keyword evidence="2 7" id="KW-0479">Metal-binding</keyword>
<evidence type="ECO:0000256" key="1">
    <source>
        <dbReference type="ARBA" id="ARBA00006696"/>
    </source>
</evidence>
<evidence type="ECO:0000256" key="7">
    <source>
        <dbReference type="PIRSR" id="PIRSR000915-3"/>
    </source>
</evidence>
<feature type="binding site" evidence="7">
    <location>
        <position position="11"/>
    </location>
    <ligand>
        <name>Mg(2+)</name>
        <dbReference type="ChEBI" id="CHEBI:18420"/>
    </ligand>
</feature>
<dbReference type="SFLD" id="SFLDG01139">
    <property type="entry name" value="C2.A:_Pyridoxal_Phosphate_Phos"/>
    <property type="match status" value="1"/>
</dbReference>
<dbReference type="GO" id="GO:0005737">
    <property type="term" value="C:cytoplasm"/>
    <property type="evidence" value="ECO:0007669"/>
    <property type="project" value="TreeGrafter"/>
</dbReference>
<dbReference type="RefSeq" id="WP_047392409.1">
    <property type="nucleotide sequence ID" value="NZ_FOQE01000041.1"/>
</dbReference>
<gene>
    <name evidence="8" type="ORF">SAMN04489868_14111</name>
</gene>
<evidence type="ECO:0000256" key="6">
    <source>
        <dbReference type="PIRSR" id="PIRSR000915-2"/>
    </source>
</evidence>
<feature type="active site" description="Nucleophile" evidence="5">
    <location>
        <position position="9"/>
    </location>
</feature>
<sequence>MKYKGYLIDLDGTMYRGKEPIPEAPDFIHRLREAKIPFLFVTNNSTKTPEDVAANLQDNFGIEAHVEEIFTSSLATAAYLKSLHHGEKVYTIGEKGLKEALSVAGFKEDEINPDYVVVGLDQKVTYEELKTATLAIRNGARYVVTNRDTNLPTEIGLVPGAGSLAALLTTATRVEPTFVGKPETLIMEQALERIKLSADEVLMVGDNYETDILAGIRSHIDTLLVFTGFTSREDLEKVEVQPTYQIDSLKEWTVE</sequence>
<dbReference type="InterPro" id="IPR036412">
    <property type="entry name" value="HAD-like_sf"/>
</dbReference>
<dbReference type="EMBL" id="FOQE01000041">
    <property type="protein sequence ID" value="SFH87073.1"/>
    <property type="molecule type" value="Genomic_DNA"/>
</dbReference>
<dbReference type="NCBIfam" id="TIGR01460">
    <property type="entry name" value="HAD-SF-IIA"/>
    <property type="match status" value="1"/>
</dbReference>
<evidence type="ECO:0000256" key="5">
    <source>
        <dbReference type="PIRSR" id="PIRSR000915-1"/>
    </source>
</evidence>
<dbReference type="PIRSF" id="PIRSF000915">
    <property type="entry name" value="PGP-type_phosphatase"/>
    <property type="match status" value="1"/>
</dbReference>
<dbReference type="SUPFAM" id="SSF56784">
    <property type="entry name" value="HAD-like"/>
    <property type="match status" value="1"/>
</dbReference>
<keyword evidence="9" id="KW-1185">Reference proteome</keyword>
<dbReference type="Pfam" id="PF13242">
    <property type="entry name" value="Hydrolase_like"/>
    <property type="match status" value="1"/>
</dbReference>
<name>A0A1I3DK76_9LACT</name>
<dbReference type="GO" id="GO:0016791">
    <property type="term" value="F:phosphatase activity"/>
    <property type="evidence" value="ECO:0007669"/>
    <property type="project" value="TreeGrafter"/>
</dbReference>
<dbReference type="InterPro" id="IPR006354">
    <property type="entry name" value="HAD-SF_hydro_IIA_hyp1"/>
</dbReference>
<accession>A0A1I3DK76</accession>
<evidence type="ECO:0000256" key="4">
    <source>
        <dbReference type="ARBA" id="ARBA00022842"/>
    </source>
</evidence>
<keyword evidence="4 7" id="KW-0460">Magnesium</keyword>